<dbReference type="EMBL" id="FOQO01000001">
    <property type="protein sequence ID" value="SFH87052.1"/>
    <property type="molecule type" value="Genomic_DNA"/>
</dbReference>
<proteinExistence type="predicted"/>
<name>A0A1I3DJX2_9SPHI</name>
<organism evidence="2 3">
    <name type="scientific">Parapedobacter indicus</name>
    <dbReference type="NCBI Taxonomy" id="1477437"/>
    <lineage>
        <taxon>Bacteria</taxon>
        <taxon>Pseudomonadati</taxon>
        <taxon>Bacteroidota</taxon>
        <taxon>Sphingobacteriia</taxon>
        <taxon>Sphingobacteriales</taxon>
        <taxon>Sphingobacteriaceae</taxon>
        <taxon>Parapedobacter</taxon>
    </lineage>
</organism>
<feature type="region of interest" description="Disordered" evidence="1">
    <location>
        <begin position="210"/>
        <end position="244"/>
    </location>
</feature>
<gene>
    <name evidence="2" type="ORF">SAMN05444682_101510</name>
</gene>
<sequence length="244" mass="27075">MAIAERGINGPFRGKVGSIVGYTLNGQNVMRSVGRRTRPFTELELLNQAKMKVTSEFLMPIKPFVKFGFRTEAPEGSRIGAFQLAQSQVRKHALEIDPEGNPFVNPAKVLISKGSLERPLNCSVTAEGDRLFLRWDYLNRGGYDRLLTLAYDGDSFRFFRDLGAERRSGEDTWDLRGLDLLEQPLHVYAAFRHTMTGEISDSVYCGAIGPSVPSAPDTGRSRPQTPPVPPNPPSGQYALTFPDQ</sequence>
<evidence type="ECO:0000313" key="3">
    <source>
        <dbReference type="Proteomes" id="UP000198670"/>
    </source>
</evidence>
<dbReference type="InterPro" id="IPR046233">
    <property type="entry name" value="DUF6266"/>
</dbReference>
<evidence type="ECO:0000256" key="1">
    <source>
        <dbReference type="SAM" id="MobiDB-lite"/>
    </source>
</evidence>
<accession>A0A1I3DJX2</accession>
<dbReference type="STRING" id="1477437.SAMN05444682_101510"/>
<reference evidence="2 3" key="1">
    <citation type="submission" date="2016-10" db="EMBL/GenBank/DDBJ databases">
        <authorList>
            <person name="de Groot N.N."/>
        </authorList>
    </citation>
    <scope>NUCLEOTIDE SEQUENCE [LARGE SCALE GENOMIC DNA]</scope>
    <source>
        <strain evidence="2 3">RK1</strain>
    </source>
</reference>
<protein>
    <submittedName>
        <fullName evidence="2">Uncharacterized protein</fullName>
    </submittedName>
</protein>
<dbReference type="RefSeq" id="WP_143072821.1">
    <property type="nucleotide sequence ID" value="NZ_FOQO01000001.1"/>
</dbReference>
<feature type="compositionally biased region" description="Pro residues" evidence="1">
    <location>
        <begin position="224"/>
        <end position="233"/>
    </location>
</feature>
<dbReference type="OrthoDB" id="648163at2"/>
<dbReference type="AlphaFoldDB" id="A0A1I3DJX2"/>
<keyword evidence="3" id="KW-1185">Reference proteome</keyword>
<dbReference type="Pfam" id="PF19781">
    <property type="entry name" value="DUF6266"/>
    <property type="match status" value="1"/>
</dbReference>
<dbReference type="Proteomes" id="UP000198670">
    <property type="component" value="Unassembled WGS sequence"/>
</dbReference>
<evidence type="ECO:0000313" key="2">
    <source>
        <dbReference type="EMBL" id="SFH87052.1"/>
    </source>
</evidence>